<evidence type="ECO:0000256" key="1">
    <source>
        <dbReference type="ARBA" id="ARBA00022741"/>
    </source>
</evidence>
<sequence>MDPPLLELAGLSCSTDSGQLFSDLDLSINDGDIIVLQGRSGTGKTTLLKCISHLIQHEGTVRFRGSTARDIGMPFYRTKVLYVPQRPSLLPGSPSTFLKTVLSLGSQNQRLKEDHNPGDLVNEKMVRYRSIGITNEWSIEPELWERDWSNLSGGEAQRMLLAIALALNTAEVLLLDEPTSALDEETSLAVEKFLVEEVGSPRTSVKAILWITHSAEQGRRIGTRFARLSGGKCLEGSRSPSLSV</sequence>
<accession>A0A5C3LAS9</accession>
<dbReference type="EMBL" id="ML210147">
    <property type="protein sequence ID" value="TFK29947.1"/>
    <property type="molecule type" value="Genomic_DNA"/>
</dbReference>
<evidence type="ECO:0000313" key="4">
    <source>
        <dbReference type="EMBL" id="TFK29947.1"/>
    </source>
</evidence>
<reference evidence="4 5" key="1">
    <citation type="journal article" date="2019" name="Nat. Ecol. Evol.">
        <title>Megaphylogeny resolves global patterns of mushroom evolution.</title>
        <authorList>
            <person name="Varga T."/>
            <person name="Krizsan K."/>
            <person name="Foldi C."/>
            <person name="Dima B."/>
            <person name="Sanchez-Garcia M."/>
            <person name="Sanchez-Ramirez S."/>
            <person name="Szollosi G.J."/>
            <person name="Szarkandi J.G."/>
            <person name="Papp V."/>
            <person name="Albert L."/>
            <person name="Andreopoulos W."/>
            <person name="Angelini C."/>
            <person name="Antonin V."/>
            <person name="Barry K.W."/>
            <person name="Bougher N.L."/>
            <person name="Buchanan P."/>
            <person name="Buyck B."/>
            <person name="Bense V."/>
            <person name="Catcheside P."/>
            <person name="Chovatia M."/>
            <person name="Cooper J."/>
            <person name="Damon W."/>
            <person name="Desjardin D."/>
            <person name="Finy P."/>
            <person name="Geml J."/>
            <person name="Haridas S."/>
            <person name="Hughes K."/>
            <person name="Justo A."/>
            <person name="Karasinski D."/>
            <person name="Kautmanova I."/>
            <person name="Kiss B."/>
            <person name="Kocsube S."/>
            <person name="Kotiranta H."/>
            <person name="LaButti K.M."/>
            <person name="Lechner B.E."/>
            <person name="Liimatainen K."/>
            <person name="Lipzen A."/>
            <person name="Lukacs Z."/>
            <person name="Mihaltcheva S."/>
            <person name="Morgado L.N."/>
            <person name="Niskanen T."/>
            <person name="Noordeloos M.E."/>
            <person name="Ohm R.A."/>
            <person name="Ortiz-Santana B."/>
            <person name="Ovrebo C."/>
            <person name="Racz N."/>
            <person name="Riley R."/>
            <person name="Savchenko A."/>
            <person name="Shiryaev A."/>
            <person name="Soop K."/>
            <person name="Spirin V."/>
            <person name="Szebenyi C."/>
            <person name="Tomsovsky M."/>
            <person name="Tulloss R.E."/>
            <person name="Uehling J."/>
            <person name="Grigoriev I.V."/>
            <person name="Vagvolgyi C."/>
            <person name="Papp T."/>
            <person name="Martin F.M."/>
            <person name="Miettinen O."/>
            <person name="Hibbett D.S."/>
            <person name="Nagy L.G."/>
        </authorList>
    </citation>
    <scope>NUCLEOTIDE SEQUENCE [LARGE SCALE GENOMIC DNA]</scope>
    <source>
        <strain evidence="4 5">CBS 121175</strain>
    </source>
</reference>
<keyword evidence="5" id="KW-1185">Reference proteome</keyword>
<keyword evidence="2" id="KW-0067">ATP-binding</keyword>
<dbReference type="GO" id="GO:0005524">
    <property type="term" value="F:ATP binding"/>
    <property type="evidence" value="ECO:0007669"/>
    <property type="project" value="UniProtKB-KW"/>
</dbReference>
<gene>
    <name evidence="4" type="ORF">FA15DRAFT_663258</name>
</gene>
<organism evidence="4 5">
    <name type="scientific">Coprinopsis marcescibilis</name>
    <name type="common">Agaric fungus</name>
    <name type="synonym">Psathyrella marcescibilis</name>
    <dbReference type="NCBI Taxonomy" id="230819"/>
    <lineage>
        <taxon>Eukaryota</taxon>
        <taxon>Fungi</taxon>
        <taxon>Dikarya</taxon>
        <taxon>Basidiomycota</taxon>
        <taxon>Agaricomycotina</taxon>
        <taxon>Agaricomycetes</taxon>
        <taxon>Agaricomycetidae</taxon>
        <taxon>Agaricales</taxon>
        <taxon>Agaricineae</taxon>
        <taxon>Psathyrellaceae</taxon>
        <taxon>Coprinopsis</taxon>
    </lineage>
</organism>
<dbReference type="PROSITE" id="PS50893">
    <property type="entry name" value="ABC_TRANSPORTER_2"/>
    <property type="match status" value="1"/>
</dbReference>
<dbReference type="Pfam" id="PF00005">
    <property type="entry name" value="ABC_tran"/>
    <property type="match status" value="1"/>
</dbReference>
<dbReference type="PANTHER" id="PTHR43119">
    <property type="entry name" value="ABC TRANSPORT PROTEIN ATP-BINDING COMPONENT-RELATED"/>
    <property type="match status" value="1"/>
</dbReference>
<dbReference type="Proteomes" id="UP000307440">
    <property type="component" value="Unassembled WGS sequence"/>
</dbReference>
<keyword evidence="1" id="KW-0547">Nucleotide-binding</keyword>
<evidence type="ECO:0000259" key="3">
    <source>
        <dbReference type="PROSITE" id="PS50893"/>
    </source>
</evidence>
<dbReference type="InterPro" id="IPR003439">
    <property type="entry name" value="ABC_transporter-like_ATP-bd"/>
</dbReference>
<dbReference type="AlphaFoldDB" id="A0A5C3LAS9"/>
<dbReference type="PROSITE" id="PS00211">
    <property type="entry name" value="ABC_TRANSPORTER_1"/>
    <property type="match status" value="1"/>
</dbReference>
<dbReference type="InterPro" id="IPR017871">
    <property type="entry name" value="ABC_transporter-like_CS"/>
</dbReference>
<protein>
    <submittedName>
        <fullName evidence="4">P-loop containing nucleoside triphosphate hydrolase protein</fullName>
    </submittedName>
</protein>
<dbReference type="SMART" id="SM00382">
    <property type="entry name" value="AAA"/>
    <property type="match status" value="1"/>
</dbReference>
<name>A0A5C3LAS9_COPMA</name>
<dbReference type="InterPro" id="IPR027417">
    <property type="entry name" value="P-loop_NTPase"/>
</dbReference>
<evidence type="ECO:0000256" key="2">
    <source>
        <dbReference type="ARBA" id="ARBA00022840"/>
    </source>
</evidence>
<feature type="domain" description="ABC transporter" evidence="3">
    <location>
        <begin position="6"/>
        <end position="244"/>
    </location>
</feature>
<dbReference type="GO" id="GO:0016887">
    <property type="term" value="F:ATP hydrolysis activity"/>
    <property type="evidence" value="ECO:0007669"/>
    <property type="project" value="InterPro"/>
</dbReference>
<dbReference type="STRING" id="230819.A0A5C3LAS9"/>
<proteinExistence type="predicted"/>
<evidence type="ECO:0000313" key="5">
    <source>
        <dbReference type="Proteomes" id="UP000307440"/>
    </source>
</evidence>
<dbReference type="OrthoDB" id="6593433at2759"/>
<dbReference type="Gene3D" id="3.40.50.300">
    <property type="entry name" value="P-loop containing nucleotide triphosphate hydrolases"/>
    <property type="match status" value="1"/>
</dbReference>
<dbReference type="PANTHER" id="PTHR43119:SF1">
    <property type="entry name" value="ABC TRANSPORTER DOMAIN-CONTAINING PROTEIN"/>
    <property type="match status" value="1"/>
</dbReference>
<keyword evidence="4" id="KW-0378">Hydrolase</keyword>
<dbReference type="SUPFAM" id="SSF52540">
    <property type="entry name" value="P-loop containing nucleoside triphosphate hydrolases"/>
    <property type="match status" value="1"/>
</dbReference>
<dbReference type="InterPro" id="IPR003593">
    <property type="entry name" value="AAA+_ATPase"/>
</dbReference>